<dbReference type="Gene3D" id="3.40.50.80">
    <property type="entry name" value="Nucleotide-binding domain of ferredoxin-NADP reductase (FNR) module"/>
    <property type="match status" value="1"/>
</dbReference>
<evidence type="ECO:0000256" key="1">
    <source>
        <dbReference type="ARBA" id="ARBA00023014"/>
    </source>
</evidence>
<dbReference type="Pfam" id="PF00970">
    <property type="entry name" value="FAD_binding_6"/>
    <property type="match status" value="1"/>
</dbReference>
<dbReference type="AlphaFoldDB" id="A0A1H6YQK0"/>
<keyword evidence="1" id="KW-0408">Iron</keyword>
<dbReference type="InterPro" id="IPR001433">
    <property type="entry name" value="OxRdtase_FAD/NAD-bd"/>
</dbReference>
<dbReference type="SUPFAM" id="SSF63380">
    <property type="entry name" value="Riboflavin synthase domain-like"/>
    <property type="match status" value="1"/>
</dbReference>
<dbReference type="InterPro" id="IPR017938">
    <property type="entry name" value="Riboflavin_synthase-like_b-brl"/>
</dbReference>
<dbReference type="GO" id="GO:0004497">
    <property type="term" value="F:monooxygenase activity"/>
    <property type="evidence" value="ECO:0007669"/>
    <property type="project" value="UniProtKB-KW"/>
</dbReference>
<keyword evidence="5" id="KW-0503">Monooxygenase</keyword>
<gene>
    <name evidence="5" type="ORF">SAMN05216201_108155</name>
</gene>
<dbReference type="InterPro" id="IPR036010">
    <property type="entry name" value="2Fe-2S_ferredoxin-like_sf"/>
</dbReference>
<dbReference type="EMBL" id="FNZE01000008">
    <property type="protein sequence ID" value="SEJ42626.1"/>
    <property type="molecule type" value="Genomic_DNA"/>
</dbReference>
<dbReference type="PANTHER" id="PTHR47354:SF5">
    <property type="entry name" value="PROTEIN RFBI"/>
    <property type="match status" value="1"/>
</dbReference>
<feature type="domain" description="2Fe-2S ferredoxin-type" evidence="3">
    <location>
        <begin position="4"/>
        <end position="94"/>
    </location>
</feature>
<keyword evidence="6" id="KW-1185">Reference proteome</keyword>
<dbReference type="SUPFAM" id="SSF54292">
    <property type="entry name" value="2Fe-2S ferredoxin-like"/>
    <property type="match status" value="1"/>
</dbReference>
<dbReference type="GO" id="GO:0051537">
    <property type="term" value="F:2 iron, 2 sulfur cluster binding"/>
    <property type="evidence" value="ECO:0007669"/>
    <property type="project" value="InterPro"/>
</dbReference>
<dbReference type="OrthoDB" id="9806195at2"/>
<dbReference type="Pfam" id="PF00111">
    <property type="entry name" value="Fer2"/>
    <property type="match status" value="1"/>
</dbReference>
<comment type="cofactor">
    <cofactor evidence="2">
        <name>[2Fe-2S] cluster</name>
        <dbReference type="ChEBI" id="CHEBI:190135"/>
    </cofactor>
</comment>
<dbReference type="PROSITE" id="PS00197">
    <property type="entry name" value="2FE2S_FER_1"/>
    <property type="match status" value="1"/>
</dbReference>
<evidence type="ECO:0000259" key="4">
    <source>
        <dbReference type="PROSITE" id="PS51384"/>
    </source>
</evidence>
<keyword evidence="1" id="KW-0479">Metal-binding</keyword>
<dbReference type="InterPro" id="IPR001041">
    <property type="entry name" value="2Fe-2S_ferredoxin-type"/>
</dbReference>
<dbReference type="InterPro" id="IPR050415">
    <property type="entry name" value="MRET"/>
</dbReference>
<evidence type="ECO:0000256" key="2">
    <source>
        <dbReference type="ARBA" id="ARBA00034078"/>
    </source>
</evidence>
<evidence type="ECO:0000313" key="6">
    <source>
        <dbReference type="Proteomes" id="UP000242930"/>
    </source>
</evidence>
<dbReference type="CDD" id="cd06190">
    <property type="entry name" value="T4MO_e_transfer_like"/>
    <property type="match status" value="1"/>
</dbReference>
<dbReference type="PROSITE" id="PS51384">
    <property type="entry name" value="FAD_FR"/>
    <property type="match status" value="1"/>
</dbReference>
<dbReference type="SUPFAM" id="SSF52343">
    <property type="entry name" value="Ferredoxin reductase-like, C-terminal NADP-linked domain"/>
    <property type="match status" value="1"/>
</dbReference>
<dbReference type="PROSITE" id="PS51085">
    <property type="entry name" value="2FE2S_FER_2"/>
    <property type="match status" value="1"/>
</dbReference>
<proteinExistence type="predicted"/>
<dbReference type="InterPro" id="IPR017927">
    <property type="entry name" value="FAD-bd_FR_type"/>
</dbReference>
<protein>
    <submittedName>
        <fullName evidence="5">Toluene monooxygenase electron transfer component</fullName>
    </submittedName>
</protein>
<name>A0A1H6YQK0_9PSED</name>
<dbReference type="InterPro" id="IPR006058">
    <property type="entry name" value="2Fe2S_fd_BS"/>
</dbReference>
<dbReference type="PANTHER" id="PTHR47354">
    <property type="entry name" value="NADH OXIDOREDUCTASE HCR"/>
    <property type="match status" value="1"/>
</dbReference>
<dbReference type="Gene3D" id="2.40.30.10">
    <property type="entry name" value="Translation factors"/>
    <property type="match status" value="1"/>
</dbReference>
<dbReference type="Pfam" id="PF00175">
    <property type="entry name" value="NAD_binding_1"/>
    <property type="match status" value="1"/>
</dbReference>
<dbReference type="Proteomes" id="UP000242930">
    <property type="component" value="Unassembled WGS sequence"/>
</dbReference>
<dbReference type="InterPro" id="IPR008333">
    <property type="entry name" value="Cbr1-like_FAD-bd_dom"/>
</dbReference>
<dbReference type="CDD" id="cd00207">
    <property type="entry name" value="fer2"/>
    <property type="match status" value="1"/>
</dbReference>
<evidence type="ECO:0000313" key="5">
    <source>
        <dbReference type="EMBL" id="SEJ42626.1"/>
    </source>
</evidence>
<evidence type="ECO:0000259" key="3">
    <source>
        <dbReference type="PROSITE" id="PS51085"/>
    </source>
</evidence>
<dbReference type="STRING" id="915471.SAMN05216201_108155"/>
<accession>A0A1H6YQK0</accession>
<keyword evidence="1" id="KW-0411">Iron-sulfur</keyword>
<sequence>MAIHRISLDGNTCEFQQEGHDTVLRAALRAGVGFPYECNSGGCGSCKFDLLEGEVDNLWPDAPGLTERDRRKNYVLACQCRATSDLRIKMRPAQEYVPPVAPQRRSATFIGAVDLTHDIREFRFATEVNADFLPGQYATLAIPGVAAPRAYSMSNLANTQGEWHFQIRRVPSGKATERLFHELTIGDKIEIDGPYGLAWLREENSRDIACIAGGSGLAPMISIARGASAAGLLKTRNLHFFYGGRTPRDICGESLLRQLTEFGKNIHFHPVVSLPEQDPGEIWSGETGYVHDLVRRELHDRMSDFEFYLAGPPPMTKALQEMLMVGYRVPFDQVHFDRFF</sequence>
<dbReference type="InterPro" id="IPR012675">
    <property type="entry name" value="Beta-grasp_dom_sf"/>
</dbReference>
<reference evidence="6" key="1">
    <citation type="submission" date="2016-10" db="EMBL/GenBank/DDBJ databases">
        <authorList>
            <person name="Varghese N."/>
            <person name="Submissions S."/>
        </authorList>
    </citation>
    <scope>NUCLEOTIDE SEQUENCE [LARGE SCALE GENOMIC DNA]</scope>
    <source>
        <strain evidence="6">LMG 25967</strain>
    </source>
</reference>
<dbReference type="InterPro" id="IPR039261">
    <property type="entry name" value="FNR_nucleotide-bd"/>
</dbReference>
<dbReference type="Gene3D" id="3.10.20.30">
    <property type="match status" value="1"/>
</dbReference>
<feature type="domain" description="FAD-binding FR-type" evidence="4">
    <location>
        <begin position="102"/>
        <end position="201"/>
    </location>
</feature>
<dbReference type="PRINTS" id="PR00410">
    <property type="entry name" value="PHEHYDRXLASE"/>
</dbReference>
<organism evidence="5 6">
    <name type="scientific">Pseudomonas linyingensis</name>
    <dbReference type="NCBI Taxonomy" id="915471"/>
    <lineage>
        <taxon>Bacteria</taxon>
        <taxon>Pseudomonadati</taxon>
        <taxon>Pseudomonadota</taxon>
        <taxon>Gammaproteobacteria</taxon>
        <taxon>Pseudomonadales</taxon>
        <taxon>Pseudomonadaceae</taxon>
        <taxon>Pseudomonas</taxon>
    </lineage>
</organism>
<keyword evidence="5" id="KW-0560">Oxidoreductase</keyword>